<dbReference type="InterPro" id="IPR011990">
    <property type="entry name" value="TPR-like_helical_dom_sf"/>
</dbReference>
<reference evidence="1 2" key="1">
    <citation type="submission" date="2018-12" db="EMBL/GenBank/DDBJ databases">
        <authorList>
            <person name="Yang E."/>
        </authorList>
    </citation>
    <scope>NUCLEOTIDE SEQUENCE [LARGE SCALE GENOMIC DNA]</scope>
    <source>
        <strain evidence="1 2">SOD</strain>
    </source>
</reference>
<comment type="caution">
    <text evidence="1">The sequence shown here is derived from an EMBL/GenBank/DDBJ whole genome shotgun (WGS) entry which is preliminary data.</text>
</comment>
<dbReference type="Proteomes" id="UP000278085">
    <property type="component" value="Unassembled WGS sequence"/>
</dbReference>
<dbReference type="RefSeq" id="WP_126077959.1">
    <property type="nucleotide sequence ID" value="NZ_CP051166.1"/>
</dbReference>
<dbReference type="EMBL" id="RXLQ01000053">
    <property type="protein sequence ID" value="RSZ55058.1"/>
    <property type="molecule type" value="Genomic_DNA"/>
</dbReference>
<name>A0A430HC02_9BURK</name>
<keyword evidence="2" id="KW-1185">Reference proteome</keyword>
<protein>
    <recommendedName>
        <fullName evidence="3">Tetratricopeptide repeat protein</fullName>
    </recommendedName>
</protein>
<dbReference type="OrthoDB" id="9813074at2"/>
<evidence type="ECO:0008006" key="3">
    <source>
        <dbReference type="Google" id="ProtNLM"/>
    </source>
</evidence>
<evidence type="ECO:0000313" key="1">
    <source>
        <dbReference type="EMBL" id="RSZ55058.1"/>
    </source>
</evidence>
<dbReference type="AlphaFoldDB" id="A0A430HC02"/>
<evidence type="ECO:0000313" key="2">
    <source>
        <dbReference type="Proteomes" id="UP000278085"/>
    </source>
</evidence>
<dbReference type="Gene3D" id="1.25.40.10">
    <property type="entry name" value="Tetratricopeptide repeat domain"/>
    <property type="match status" value="1"/>
</dbReference>
<accession>A0A430HC02</accession>
<organism evidence="1 2">
    <name type="scientific">Massilia atriviolacea</name>
    <dbReference type="NCBI Taxonomy" id="2495579"/>
    <lineage>
        <taxon>Bacteria</taxon>
        <taxon>Pseudomonadati</taxon>
        <taxon>Pseudomonadota</taxon>
        <taxon>Betaproteobacteria</taxon>
        <taxon>Burkholderiales</taxon>
        <taxon>Oxalobacteraceae</taxon>
        <taxon>Telluria group</taxon>
        <taxon>Massilia</taxon>
    </lineage>
</organism>
<sequence length="187" mass="21149">MNFSLEKRPASESEVRAIQKMAYDLAVKYQYDEAFLICNWLIDDPSTEVAGYRERSAVKDHMQDLDGAIEDLRVVTLAFDQEPGDFYTLGKLLLQRGSTGDSILAFDRAIALCEESGASYYLNSSLLFRAEAYFKKTLYAAALADLLRLPPAYQTYVPDVGMRSKEQITAEASVALQKQEKSRFRMK</sequence>
<proteinExistence type="predicted"/>
<dbReference type="SUPFAM" id="SSF48452">
    <property type="entry name" value="TPR-like"/>
    <property type="match status" value="1"/>
</dbReference>
<gene>
    <name evidence="1" type="ORF">EJB06_31475</name>
</gene>